<evidence type="ECO:0000256" key="1">
    <source>
        <dbReference type="ARBA" id="ARBA00001968"/>
    </source>
</evidence>
<keyword evidence="7" id="KW-0539">Nucleus</keyword>
<evidence type="ECO:0000259" key="9">
    <source>
        <dbReference type="Pfam" id="PF13359"/>
    </source>
</evidence>
<evidence type="ECO:0000256" key="3">
    <source>
        <dbReference type="ARBA" id="ARBA00006958"/>
    </source>
</evidence>
<keyword evidence="5" id="KW-0479">Metal-binding</keyword>
<dbReference type="GO" id="GO:0005634">
    <property type="term" value="C:nucleus"/>
    <property type="evidence" value="ECO:0007669"/>
    <property type="project" value="UniProtKB-SubCell"/>
</dbReference>
<organism evidence="10">
    <name type="scientific">Tabanus bromius</name>
    <name type="common">Band-eyed brown horse fly</name>
    <dbReference type="NCBI Taxonomy" id="304241"/>
    <lineage>
        <taxon>Eukaryota</taxon>
        <taxon>Metazoa</taxon>
        <taxon>Ecdysozoa</taxon>
        <taxon>Arthropoda</taxon>
        <taxon>Hexapoda</taxon>
        <taxon>Insecta</taxon>
        <taxon>Pterygota</taxon>
        <taxon>Neoptera</taxon>
        <taxon>Endopterygota</taxon>
        <taxon>Diptera</taxon>
        <taxon>Brachycera</taxon>
        <taxon>Tabanomorpha</taxon>
        <taxon>Tabanoidea</taxon>
        <taxon>Tabanidae</taxon>
        <taxon>Tabanus</taxon>
    </lineage>
</organism>
<protein>
    <submittedName>
        <fullName evidence="10">Putative harbinger-4 pst</fullName>
    </submittedName>
</protein>
<evidence type="ECO:0000256" key="2">
    <source>
        <dbReference type="ARBA" id="ARBA00004123"/>
    </source>
</evidence>
<dbReference type="EMBL" id="GDAI01002477">
    <property type="protein sequence ID" value="JAI15126.1"/>
    <property type="molecule type" value="mRNA"/>
</dbReference>
<dbReference type="GO" id="GO:0046872">
    <property type="term" value="F:metal ion binding"/>
    <property type="evidence" value="ECO:0007669"/>
    <property type="project" value="UniProtKB-KW"/>
</dbReference>
<keyword evidence="4" id="KW-0540">Nuclease</keyword>
<evidence type="ECO:0000256" key="5">
    <source>
        <dbReference type="ARBA" id="ARBA00022723"/>
    </source>
</evidence>
<dbReference type="AlphaFoldDB" id="A0A0K8TLX5"/>
<dbReference type="Pfam" id="PF13359">
    <property type="entry name" value="DDE_Tnp_4"/>
    <property type="match status" value="1"/>
</dbReference>
<comment type="subcellular location">
    <subcellularLocation>
        <location evidence="2">Nucleus</location>
    </subcellularLocation>
</comment>
<feature type="compositionally biased region" description="Polar residues" evidence="8">
    <location>
        <begin position="284"/>
        <end position="301"/>
    </location>
</feature>
<feature type="region of interest" description="Disordered" evidence="8">
    <location>
        <begin position="281"/>
        <end position="301"/>
    </location>
</feature>
<sequence length="316" mass="36352">LRLERTTATILVDLYEQSRRFEKVGNSGLAKVTPQKEVYLFLWYMANTTTFREIGNLFGICKSTAWHIVRRVSSWLISIGYRYLKWPNPSEAVKISELFETKTKIPGVIGCIDGTHIAIKAPHVHKEGYFNRKRYYSLALQGVVDYNKKFISVYCGEPGSLHDSRVLRKSKIYRIAQEDPSVYFFNNTFLLGDTAYPSLDWLVPPFRDNGTLSNVERRFNALHSSARVIVEHVFGLMKGRFRRLLHFNELSDINFIVNLIVCGCILHNMCVDNNDTLPTDLPETPNNDNIETSANPNSTSTRRQKLIEELINRNIL</sequence>
<accession>A0A0K8TLX5</accession>
<dbReference type="InterPro" id="IPR045249">
    <property type="entry name" value="HARBI1-like"/>
</dbReference>
<evidence type="ECO:0000313" key="10">
    <source>
        <dbReference type="EMBL" id="JAI15126.1"/>
    </source>
</evidence>
<dbReference type="PANTHER" id="PTHR22930">
    <property type="match status" value="1"/>
</dbReference>
<keyword evidence="6" id="KW-0378">Hydrolase</keyword>
<evidence type="ECO:0000256" key="7">
    <source>
        <dbReference type="ARBA" id="ARBA00023242"/>
    </source>
</evidence>
<evidence type="ECO:0000256" key="4">
    <source>
        <dbReference type="ARBA" id="ARBA00022722"/>
    </source>
</evidence>
<name>A0A0K8TLX5_TABBR</name>
<proteinExistence type="evidence at transcript level"/>
<comment type="similarity">
    <text evidence="3">Belongs to the HARBI1 family.</text>
</comment>
<dbReference type="PANTHER" id="PTHR22930:SF206">
    <property type="entry name" value="NUCLEASE HARBI1"/>
    <property type="match status" value="1"/>
</dbReference>
<dbReference type="GO" id="GO:0004518">
    <property type="term" value="F:nuclease activity"/>
    <property type="evidence" value="ECO:0007669"/>
    <property type="project" value="UniProtKB-KW"/>
</dbReference>
<dbReference type="GO" id="GO:0016787">
    <property type="term" value="F:hydrolase activity"/>
    <property type="evidence" value="ECO:0007669"/>
    <property type="project" value="UniProtKB-KW"/>
</dbReference>
<feature type="non-terminal residue" evidence="10">
    <location>
        <position position="1"/>
    </location>
</feature>
<evidence type="ECO:0000256" key="8">
    <source>
        <dbReference type="SAM" id="MobiDB-lite"/>
    </source>
</evidence>
<reference evidence="10" key="1">
    <citation type="journal article" date="2015" name="Insect Biochem. Mol. Biol.">
        <title>An insight into the sialome of the horse fly, Tabanus bromius.</title>
        <authorList>
            <person name="Ribeiro J.M."/>
            <person name="Kazimirova M."/>
            <person name="Takac P."/>
            <person name="Andersen J.F."/>
            <person name="Francischetti I.M."/>
        </authorList>
    </citation>
    <scope>NUCLEOTIDE SEQUENCE</scope>
</reference>
<evidence type="ECO:0000256" key="6">
    <source>
        <dbReference type="ARBA" id="ARBA00022801"/>
    </source>
</evidence>
<comment type="cofactor">
    <cofactor evidence="1">
        <name>a divalent metal cation</name>
        <dbReference type="ChEBI" id="CHEBI:60240"/>
    </cofactor>
</comment>
<feature type="domain" description="DDE Tnp4" evidence="9">
    <location>
        <begin position="112"/>
        <end position="268"/>
    </location>
</feature>
<dbReference type="InterPro" id="IPR027806">
    <property type="entry name" value="HARBI1_dom"/>
</dbReference>